<reference evidence="2 3" key="1">
    <citation type="submission" date="2014-11" db="EMBL/GenBank/DDBJ databases">
        <title>Draft genome sequence of Pseudomonas fluorescens strains SF4c SF39a.</title>
        <authorList>
            <person name="Underwood G.E."/>
            <person name="Ly L.K."/>
            <person name="Bitzer A.S."/>
            <person name="Godino A."/>
            <person name="Bucci V."/>
            <person name="Fischer S."/>
            <person name="Silby M.W."/>
        </authorList>
    </citation>
    <scope>NUCLEOTIDE SEQUENCE [LARGE SCALE GENOMIC DNA]</scope>
    <source>
        <strain evidence="2 3">SF4c</strain>
    </source>
</reference>
<organism evidence="2 3">
    <name type="scientific">Pseudomonas fluorescens</name>
    <dbReference type="NCBI Taxonomy" id="294"/>
    <lineage>
        <taxon>Bacteria</taxon>
        <taxon>Pseudomonadati</taxon>
        <taxon>Pseudomonadota</taxon>
        <taxon>Gammaproteobacteria</taxon>
        <taxon>Pseudomonadales</taxon>
        <taxon>Pseudomonadaceae</taxon>
        <taxon>Pseudomonas</taxon>
    </lineage>
</organism>
<name>A0AAE2DHF1_PSEFL</name>
<evidence type="ECO:0000313" key="3">
    <source>
        <dbReference type="Proteomes" id="UP000031587"/>
    </source>
</evidence>
<gene>
    <name evidence="2" type="ORF">QS95_26405</name>
</gene>
<sequence length="178" mass="19589">MANDDQGGSELSESEEQAKQPKGTANLLNNYSDFAAIKDEYDDDVAAGLLSKSLERQGVEATKDGVKTWFEVSDAMVKKDVSVGQEYQDAKAKTDAVVDKHFSVMTRPESEPETSQEPEHLSGAERGHGSEDEDFDDDDLAIEGQAPELDDLQDIFGCDSREEAEEQAADYVYKLNDL</sequence>
<feature type="region of interest" description="Disordered" evidence="1">
    <location>
        <begin position="104"/>
        <end position="150"/>
    </location>
</feature>
<feature type="region of interest" description="Disordered" evidence="1">
    <location>
        <begin position="1"/>
        <end position="26"/>
    </location>
</feature>
<dbReference type="EMBL" id="JTGH01000029">
    <property type="protein sequence ID" value="KIF55718.1"/>
    <property type="molecule type" value="Genomic_DNA"/>
</dbReference>
<dbReference type="Proteomes" id="UP000031587">
    <property type="component" value="Unassembled WGS sequence"/>
</dbReference>
<evidence type="ECO:0000256" key="1">
    <source>
        <dbReference type="SAM" id="MobiDB-lite"/>
    </source>
</evidence>
<protein>
    <submittedName>
        <fullName evidence="2">Uncharacterized protein</fullName>
    </submittedName>
</protein>
<accession>A0AAE2DHF1</accession>
<feature type="compositionally biased region" description="Acidic residues" evidence="1">
    <location>
        <begin position="131"/>
        <end position="141"/>
    </location>
</feature>
<comment type="caution">
    <text evidence="2">The sequence shown here is derived from an EMBL/GenBank/DDBJ whole genome shotgun (WGS) entry which is preliminary data.</text>
</comment>
<dbReference type="RefSeq" id="WP_028617421.1">
    <property type="nucleotide sequence ID" value="NZ_JTGH01000029.1"/>
</dbReference>
<proteinExistence type="predicted"/>
<dbReference type="AlphaFoldDB" id="A0AAE2DHF1"/>
<feature type="compositionally biased region" description="Basic and acidic residues" evidence="1">
    <location>
        <begin position="117"/>
        <end position="130"/>
    </location>
</feature>
<evidence type="ECO:0000313" key="2">
    <source>
        <dbReference type="EMBL" id="KIF55718.1"/>
    </source>
</evidence>